<evidence type="ECO:0000313" key="3">
    <source>
        <dbReference type="Proteomes" id="UP000617340"/>
    </source>
</evidence>
<accession>A0A834KQS1</accession>
<keyword evidence="3" id="KW-1185">Reference proteome</keyword>
<gene>
    <name evidence="2" type="ORF">HZH68_004552</name>
</gene>
<name>A0A834KQS1_VESGE</name>
<dbReference type="EMBL" id="JACSDZ010000003">
    <property type="protein sequence ID" value="KAF7410171.1"/>
    <property type="molecule type" value="Genomic_DNA"/>
</dbReference>
<protein>
    <submittedName>
        <fullName evidence="2">Uncharacterized protein</fullName>
    </submittedName>
</protein>
<dbReference type="AlphaFoldDB" id="A0A834KQS1"/>
<dbReference type="Proteomes" id="UP000617340">
    <property type="component" value="Unassembled WGS sequence"/>
</dbReference>
<feature type="compositionally biased region" description="Low complexity" evidence="1">
    <location>
        <begin position="27"/>
        <end position="44"/>
    </location>
</feature>
<organism evidence="2 3">
    <name type="scientific">Vespula germanica</name>
    <name type="common">German yellow jacket</name>
    <name type="synonym">Paravespula germanica</name>
    <dbReference type="NCBI Taxonomy" id="30212"/>
    <lineage>
        <taxon>Eukaryota</taxon>
        <taxon>Metazoa</taxon>
        <taxon>Ecdysozoa</taxon>
        <taxon>Arthropoda</taxon>
        <taxon>Hexapoda</taxon>
        <taxon>Insecta</taxon>
        <taxon>Pterygota</taxon>
        <taxon>Neoptera</taxon>
        <taxon>Endopterygota</taxon>
        <taxon>Hymenoptera</taxon>
        <taxon>Apocrita</taxon>
        <taxon>Aculeata</taxon>
        <taxon>Vespoidea</taxon>
        <taxon>Vespidae</taxon>
        <taxon>Vespinae</taxon>
        <taxon>Vespula</taxon>
    </lineage>
</organism>
<comment type="caution">
    <text evidence="2">The sequence shown here is derived from an EMBL/GenBank/DDBJ whole genome shotgun (WGS) entry which is preliminary data.</text>
</comment>
<evidence type="ECO:0000256" key="1">
    <source>
        <dbReference type="SAM" id="MobiDB-lite"/>
    </source>
</evidence>
<evidence type="ECO:0000313" key="2">
    <source>
        <dbReference type="EMBL" id="KAF7410171.1"/>
    </source>
</evidence>
<sequence length="67" mass="8041">MRLRFRNYFPMDDSIEDSNYTHIMHYNNNNNNDNDNNNDNSNSNKPRQIMPLKAARKVDKISLFIYS</sequence>
<proteinExistence type="predicted"/>
<feature type="region of interest" description="Disordered" evidence="1">
    <location>
        <begin position="24"/>
        <end position="50"/>
    </location>
</feature>
<reference evidence="2" key="1">
    <citation type="journal article" date="2020" name="G3 (Bethesda)">
        <title>High-Quality Assemblies for Three Invasive Social Wasps from the &lt;i&gt;Vespula&lt;/i&gt; Genus.</title>
        <authorList>
            <person name="Harrop T.W.R."/>
            <person name="Guhlin J."/>
            <person name="McLaughlin G.M."/>
            <person name="Permina E."/>
            <person name="Stockwell P."/>
            <person name="Gilligan J."/>
            <person name="Le Lec M.F."/>
            <person name="Gruber M.A.M."/>
            <person name="Quinn O."/>
            <person name="Lovegrove M."/>
            <person name="Duncan E.J."/>
            <person name="Remnant E.J."/>
            <person name="Van Eeckhoven J."/>
            <person name="Graham B."/>
            <person name="Knapp R.A."/>
            <person name="Langford K.W."/>
            <person name="Kronenberg Z."/>
            <person name="Press M.O."/>
            <person name="Eacker S.M."/>
            <person name="Wilson-Rankin E.E."/>
            <person name="Purcell J."/>
            <person name="Lester P.J."/>
            <person name="Dearden P.K."/>
        </authorList>
    </citation>
    <scope>NUCLEOTIDE SEQUENCE</scope>
    <source>
        <strain evidence="2">Linc-1</strain>
    </source>
</reference>